<evidence type="ECO:0000313" key="5">
    <source>
        <dbReference type="EMBL" id="CAF1654351.1"/>
    </source>
</evidence>
<keyword evidence="1" id="KW-0812">Transmembrane</keyword>
<comment type="caution">
    <text evidence="2">The sequence shown here is derived from an EMBL/GenBank/DDBJ whole genome shotgun (WGS) entry which is preliminary data.</text>
</comment>
<evidence type="ECO:0000256" key="1">
    <source>
        <dbReference type="SAM" id="Phobius"/>
    </source>
</evidence>
<keyword evidence="1" id="KW-1133">Transmembrane helix</keyword>
<reference evidence="2" key="1">
    <citation type="submission" date="2021-02" db="EMBL/GenBank/DDBJ databases">
        <authorList>
            <person name="Nowell W R."/>
        </authorList>
    </citation>
    <scope>NUCLEOTIDE SEQUENCE</scope>
</reference>
<evidence type="ECO:0000313" key="4">
    <source>
        <dbReference type="EMBL" id="CAF1535841.1"/>
    </source>
</evidence>
<dbReference type="Proteomes" id="UP000663832">
    <property type="component" value="Unassembled WGS sequence"/>
</dbReference>
<gene>
    <name evidence="2" type="ORF">BJG266_LOCUS13885</name>
    <name evidence="3" type="ORF">BJG266_LOCUS45036</name>
    <name evidence="4" type="ORF">QVE165_LOCUS45908</name>
    <name evidence="5" type="ORF">QVE165_LOCUS62008</name>
</gene>
<dbReference type="EMBL" id="CAJNOI010000057">
    <property type="protein sequence ID" value="CAF0963500.1"/>
    <property type="molecule type" value="Genomic_DNA"/>
</dbReference>
<evidence type="ECO:0000313" key="2">
    <source>
        <dbReference type="EMBL" id="CAF0963500.1"/>
    </source>
</evidence>
<feature type="transmembrane region" description="Helical" evidence="1">
    <location>
        <begin position="45"/>
        <end position="67"/>
    </location>
</feature>
<evidence type="ECO:0000313" key="6">
    <source>
        <dbReference type="Proteomes" id="UP000663832"/>
    </source>
</evidence>
<feature type="transmembrane region" description="Helical" evidence="1">
    <location>
        <begin position="9"/>
        <end position="29"/>
    </location>
</feature>
<evidence type="ECO:0000313" key="3">
    <source>
        <dbReference type="EMBL" id="CAF1532904.1"/>
    </source>
</evidence>
<dbReference type="EMBL" id="CAJNOM010000662">
    <property type="protein sequence ID" value="CAF1535841.1"/>
    <property type="molecule type" value="Genomic_DNA"/>
</dbReference>
<keyword evidence="1" id="KW-0472">Membrane</keyword>
<evidence type="ECO:0000313" key="7">
    <source>
        <dbReference type="Proteomes" id="UP000663877"/>
    </source>
</evidence>
<keyword evidence="6" id="KW-1185">Reference proteome</keyword>
<feature type="transmembrane region" description="Helical" evidence="1">
    <location>
        <begin position="114"/>
        <end position="139"/>
    </location>
</feature>
<feature type="transmembrane region" description="Helical" evidence="1">
    <location>
        <begin position="198"/>
        <end position="216"/>
    </location>
</feature>
<sequence length="255" mass="30125">MHSSIVPSLLWSYWANIIYIIGMIGYLTIDTINYTYISFNNTLSYIIYIFLSILFVIDAVLYTIDWYIYAVKLRKSKNESIQYRSEFFACIFQNLGSYFYLIGALLLFDKNRLFKTILLFNFIGIISFLIESCLTSIGWTITFRRKPLTNPKNGCHIQNVYIWAHMLNIIGNLIYLCAIILAYNFYQTSKIMNSNSVVLIQIFGDLIYLIDAYLYLECWQRDKIEFDVNTEQQSLNNFYLEKLHYDTDTKSNENK</sequence>
<accession>A0A814E608</accession>
<proteinExistence type="predicted"/>
<feature type="transmembrane region" description="Helical" evidence="1">
    <location>
        <begin position="87"/>
        <end position="108"/>
    </location>
</feature>
<dbReference type="EMBL" id="CAJNOI010003920">
    <property type="protein sequence ID" value="CAF1532904.1"/>
    <property type="molecule type" value="Genomic_DNA"/>
</dbReference>
<dbReference type="Proteomes" id="UP000663877">
    <property type="component" value="Unassembled WGS sequence"/>
</dbReference>
<feature type="transmembrane region" description="Helical" evidence="1">
    <location>
        <begin position="160"/>
        <end position="186"/>
    </location>
</feature>
<dbReference type="AlphaFoldDB" id="A0A814E608"/>
<dbReference type="EMBL" id="CAJNOM010004286">
    <property type="protein sequence ID" value="CAF1654351.1"/>
    <property type="molecule type" value="Genomic_DNA"/>
</dbReference>
<protein>
    <submittedName>
        <fullName evidence="2">Uncharacterized protein</fullName>
    </submittedName>
</protein>
<organism evidence="2 7">
    <name type="scientific">Adineta steineri</name>
    <dbReference type="NCBI Taxonomy" id="433720"/>
    <lineage>
        <taxon>Eukaryota</taxon>
        <taxon>Metazoa</taxon>
        <taxon>Spiralia</taxon>
        <taxon>Gnathifera</taxon>
        <taxon>Rotifera</taxon>
        <taxon>Eurotatoria</taxon>
        <taxon>Bdelloidea</taxon>
        <taxon>Adinetida</taxon>
        <taxon>Adinetidae</taxon>
        <taxon>Adineta</taxon>
    </lineage>
</organism>
<dbReference type="OrthoDB" id="10014894at2759"/>
<name>A0A814E608_9BILA</name>